<name>A0A1B1KEN2_RHOOP</name>
<reference evidence="2 3" key="1">
    <citation type="submission" date="2014-07" db="EMBL/GenBank/DDBJ databases">
        <authorList>
            <person name="Zhang J.E."/>
            <person name="Yang H."/>
            <person name="Guo J."/>
            <person name="Deng Z."/>
            <person name="Luo H."/>
            <person name="Luo M."/>
            <person name="Zhao B."/>
        </authorList>
    </citation>
    <scope>NUCLEOTIDE SEQUENCE [LARGE SCALE GENOMIC DNA]</scope>
    <source>
        <strain evidence="2 3">1CP</strain>
    </source>
</reference>
<proteinExistence type="predicted"/>
<dbReference type="EMBL" id="CP009111">
    <property type="protein sequence ID" value="ANS31083.1"/>
    <property type="molecule type" value="Genomic_DNA"/>
</dbReference>
<protein>
    <submittedName>
        <fullName evidence="2">Uncharacterized protein</fullName>
    </submittedName>
</protein>
<dbReference type="Proteomes" id="UP000186108">
    <property type="component" value="Chromosome"/>
</dbReference>
<feature type="region of interest" description="Disordered" evidence="1">
    <location>
        <begin position="234"/>
        <end position="253"/>
    </location>
</feature>
<gene>
    <name evidence="2" type="ORF">R1CP_32300</name>
</gene>
<sequence>MGRWSTRSRCRGSDAGIVGRMRITIRWSRIGGSARGSIGRRWCPEPRAAFRIRLSMSCSRGWDRIAIGRRWRYGLHRRPRVGAAGLQAKRRRHGTAADHLGVQGITGITARARVTLRIRVVAALPVADAWPGVRRRRRPVVVDASHAVSAVDLSRGTPHVHPGQRAVRCRGHGLGADFGLGAWFSSSHVEYRIANVHTALCGKLGLFLNTRSLWPAIMTHGTFDGRGFGPCGPPRPQGLCHAGSTESRRRGTT</sequence>
<evidence type="ECO:0000313" key="2">
    <source>
        <dbReference type="EMBL" id="ANS31083.1"/>
    </source>
</evidence>
<dbReference type="AlphaFoldDB" id="A0A1B1KEN2"/>
<accession>A0A1B1KEN2</accession>
<organism evidence="2 3">
    <name type="scientific">Rhodococcus opacus</name>
    <name type="common">Nocardia opaca</name>
    <dbReference type="NCBI Taxonomy" id="37919"/>
    <lineage>
        <taxon>Bacteria</taxon>
        <taxon>Bacillati</taxon>
        <taxon>Actinomycetota</taxon>
        <taxon>Actinomycetes</taxon>
        <taxon>Mycobacteriales</taxon>
        <taxon>Nocardiaceae</taxon>
        <taxon>Rhodococcus</taxon>
    </lineage>
</organism>
<evidence type="ECO:0000256" key="1">
    <source>
        <dbReference type="SAM" id="MobiDB-lite"/>
    </source>
</evidence>
<evidence type="ECO:0000313" key="3">
    <source>
        <dbReference type="Proteomes" id="UP000186108"/>
    </source>
</evidence>